<feature type="domain" description="T-box" evidence="9">
    <location>
        <begin position="159"/>
        <end position="366"/>
    </location>
</feature>
<dbReference type="PANTHER" id="PTHR11267:SF106">
    <property type="entry name" value="T-RELATED PROTEIN"/>
    <property type="match status" value="1"/>
</dbReference>
<comment type="subcellular location">
    <subcellularLocation>
        <location evidence="1 7">Nucleus</location>
    </subcellularLocation>
</comment>
<feature type="compositionally biased region" description="Polar residues" evidence="8">
    <location>
        <begin position="702"/>
        <end position="711"/>
    </location>
</feature>
<name>W5JTN1_ANODA</name>
<evidence type="ECO:0000256" key="5">
    <source>
        <dbReference type="ARBA" id="ARBA00023163"/>
    </source>
</evidence>
<evidence type="ECO:0000313" key="12">
    <source>
        <dbReference type="Proteomes" id="UP000000673"/>
    </source>
</evidence>
<dbReference type="Pfam" id="PF00907">
    <property type="entry name" value="T-box"/>
    <property type="match status" value="1"/>
</dbReference>
<evidence type="ECO:0000256" key="3">
    <source>
        <dbReference type="ARBA" id="ARBA00023015"/>
    </source>
</evidence>
<dbReference type="CDD" id="cd20192">
    <property type="entry name" value="T-box_TBXT_TBX19-like"/>
    <property type="match status" value="1"/>
</dbReference>
<dbReference type="InterPro" id="IPR018186">
    <property type="entry name" value="TF_T-box_CS"/>
</dbReference>
<evidence type="ECO:0000259" key="9">
    <source>
        <dbReference type="PROSITE" id="PS50252"/>
    </source>
</evidence>
<dbReference type="GO" id="GO:0005634">
    <property type="term" value="C:nucleus"/>
    <property type="evidence" value="ECO:0007669"/>
    <property type="project" value="UniProtKB-SubCell"/>
</dbReference>
<organism evidence="10">
    <name type="scientific">Anopheles darlingi</name>
    <name type="common">Mosquito</name>
    <dbReference type="NCBI Taxonomy" id="43151"/>
    <lineage>
        <taxon>Eukaryota</taxon>
        <taxon>Metazoa</taxon>
        <taxon>Ecdysozoa</taxon>
        <taxon>Arthropoda</taxon>
        <taxon>Hexapoda</taxon>
        <taxon>Insecta</taxon>
        <taxon>Pterygota</taxon>
        <taxon>Neoptera</taxon>
        <taxon>Endopterygota</taxon>
        <taxon>Diptera</taxon>
        <taxon>Nematocera</taxon>
        <taxon>Culicoidea</taxon>
        <taxon>Culicidae</taxon>
        <taxon>Anophelinae</taxon>
        <taxon>Anopheles</taxon>
    </lineage>
</organism>
<evidence type="ECO:0000256" key="1">
    <source>
        <dbReference type="ARBA" id="ARBA00004123"/>
    </source>
</evidence>
<feature type="region of interest" description="Disordered" evidence="8">
    <location>
        <begin position="645"/>
        <end position="756"/>
    </location>
</feature>
<dbReference type="OMA" id="AMYKPSD"/>
<protein>
    <submittedName>
        <fullName evidence="10">Brachyury</fullName>
    </submittedName>
</protein>
<dbReference type="GO" id="GO:0000981">
    <property type="term" value="F:DNA-binding transcription factor activity, RNA polymerase II-specific"/>
    <property type="evidence" value="ECO:0007669"/>
    <property type="project" value="TreeGrafter"/>
</dbReference>
<dbReference type="GO" id="GO:0001707">
    <property type="term" value="P:mesoderm formation"/>
    <property type="evidence" value="ECO:0007669"/>
    <property type="project" value="TreeGrafter"/>
</dbReference>
<evidence type="ECO:0000256" key="4">
    <source>
        <dbReference type="ARBA" id="ARBA00023125"/>
    </source>
</evidence>
<dbReference type="GO" id="GO:0000785">
    <property type="term" value="C:chromatin"/>
    <property type="evidence" value="ECO:0007669"/>
    <property type="project" value="TreeGrafter"/>
</dbReference>
<feature type="region of interest" description="Disordered" evidence="8">
    <location>
        <begin position="412"/>
        <end position="444"/>
    </location>
</feature>
<dbReference type="GO" id="GO:0000978">
    <property type="term" value="F:RNA polymerase II cis-regulatory region sequence-specific DNA binding"/>
    <property type="evidence" value="ECO:0007669"/>
    <property type="project" value="InterPro"/>
</dbReference>
<dbReference type="Proteomes" id="UP000000673">
    <property type="component" value="Unassembled WGS sequence"/>
</dbReference>
<accession>W5JTN1</accession>
<dbReference type="PROSITE" id="PS01264">
    <property type="entry name" value="TBOX_2"/>
    <property type="match status" value="1"/>
</dbReference>
<dbReference type="FunCoup" id="W5JTN1">
    <property type="interactions" value="6"/>
</dbReference>
<gene>
    <name evidence="10" type="ORF">AND_000433</name>
</gene>
<dbReference type="EMBL" id="ADMH02000120">
    <property type="protein sequence ID" value="ETN67722.1"/>
    <property type="molecule type" value="Genomic_DNA"/>
</dbReference>
<feature type="region of interest" description="Disordered" evidence="8">
    <location>
        <begin position="544"/>
        <end position="574"/>
    </location>
</feature>
<keyword evidence="2" id="KW-0217">Developmental protein</keyword>
<dbReference type="STRING" id="43151.W5JTN1"/>
<dbReference type="eggNOG" id="KOG3585">
    <property type="taxonomic scope" value="Eukaryota"/>
</dbReference>
<evidence type="ECO:0000256" key="8">
    <source>
        <dbReference type="SAM" id="MobiDB-lite"/>
    </source>
</evidence>
<reference evidence="10" key="2">
    <citation type="submission" date="2010-05" db="EMBL/GenBank/DDBJ databases">
        <authorList>
            <person name="Almeida L.G."/>
            <person name="Nicolas M.F."/>
            <person name="Souza R.C."/>
            <person name="Vasconcelos A.T.R."/>
        </authorList>
    </citation>
    <scope>NUCLEOTIDE SEQUENCE</scope>
</reference>
<dbReference type="VEuPathDB" id="VectorBase:ADAR2_000863"/>
<dbReference type="SUPFAM" id="SSF49417">
    <property type="entry name" value="p53-like transcription factors"/>
    <property type="match status" value="1"/>
</dbReference>
<dbReference type="HOGENOM" id="CLU_397046_0_0_1"/>
<dbReference type="InterPro" id="IPR036960">
    <property type="entry name" value="T-box_sf"/>
</dbReference>
<keyword evidence="3" id="KW-0805">Transcription regulation</keyword>
<dbReference type="GO" id="GO:0003007">
    <property type="term" value="P:heart morphogenesis"/>
    <property type="evidence" value="ECO:0007669"/>
    <property type="project" value="TreeGrafter"/>
</dbReference>
<dbReference type="PRINTS" id="PR00937">
    <property type="entry name" value="TBOX"/>
</dbReference>
<keyword evidence="12" id="KW-1185">Reference proteome</keyword>
<feature type="region of interest" description="Disordered" evidence="8">
    <location>
        <begin position="109"/>
        <end position="147"/>
    </location>
</feature>
<feature type="compositionally biased region" description="Polar residues" evidence="8">
    <location>
        <begin position="673"/>
        <end position="694"/>
    </location>
</feature>
<dbReference type="PANTHER" id="PTHR11267">
    <property type="entry name" value="T-BOX PROTEIN-RELATED"/>
    <property type="match status" value="1"/>
</dbReference>
<feature type="compositionally biased region" description="Gly residues" evidence="8">
    <location>
        <begin position="118"/>
        <end position="142"/>
    </location>
</feature>
<keyword evidence="5" id="KW-0804">Transcription</keyword>
<comment type="caution">
    <text evidence="7">Lacks conserved residue(s) required for the propagation of feature annotation.</text>
</comment>
<reference evidence="10 12" key="1">
    <citation type="journal article" date="2010" name="BMC Genomics">
        <title>Combination of measures distinguishes pre-miRNAs from other stem-loops in the genome of the newly sequenced Anopheles darlingi.</title>
        <authorList>
            <person name="Mendes N.D."/>
            <person name="Freitas A.T."/>
            <person name="Vasconcelos A.T."/>
            <person name="Sagot M.F."/>
        </authorList>
    </citation>
    <scope>NUCLEOTIDE SEQUENCE</scope>
</reference>
<dbReference type="SMART" id="SM00425">
    <property type="entry name" value="TBOX"/>
    <property type="match status" value="1"/>
</dbReference>
<reference evidence="10" key="3">
    <citation type="journal article" date="2013" name="Nucleic Acids Res.">
        <title>The genome of Anopheles darlingi, the main neotropical malaria vector.</title>
        <authorList>
            <person name="Marinotti O."/>
            <person name="Cerqueira G.C."/>
            <person name="de Almeida L.G."/>
            <person name="Ferro M.I."/>
            <person name="Loreto E.L."/>
            <person name="Zaha A."/>
            <person name="Teixeira S.M."/>
            <person name="Wespiser A.R."/>
            <person name="Almeida E Silva A."/>
            <person name="Schlindwein A.D."/>
            <person name="Pacheco A.C."/>
            <person name="Silva A.L."/>
            <person name="Graveley B.R."/>
            <person name="Walenz B.P."/>
            <person name="Lima Bde A."/>
            <person name="Ribeiro C.A."/>
            <person name="Nunes-Silva C.G."/>
            <person name="de Carvalho C.R."/>
            <person name="Soares C.M."/>
            <person name="de Menezes C.B."/>
            <person name="Matiolli C."/>
            <person name="Caffrey D."/>
            <person name="Araujo D.A."/>
            <person name="de Oliveira D.M."/>
            <person name="Golenbock D."/>
            <person name="Grisard E.C."/>
            <person name="Fantinatti-Garboggini F."/>
            <person name="de Carvalho F.M."/>
            <person name="Barcellos F.G."/>
            <person name="Prosdocimi F."/>
            <person name="May G."/>
            <person name="Azevedo Junior G.M."/>
            <person name="Guimaraes G.M."/>
            <person name="Goldman G.H."/>
            <person name="Padilha I.Q."/>
            <person name="Batista Jda S."/>
            <person name="Ferro J.A."/>
            <person name="Ribeiro J.M."/>
            <person name="Fietto J.L."/>
            <person name="Dabbas K.M."/>
            <person name="Cerdeira L."/>
            <person name="Agnez-Lima L.F."/>
            <person name="Brocchi M."/>
            <person name="de Carvalho M.O."/>
            <person name="Teixeira Mde M."/>
            <person name="Diniz Maia Mde M."/>
            <person name="Goldman M.H."/>
            <person name="Cruz Schneider M.P."/>
            <person name="Felipe M.S."/>
            <person name="Hungria M."/>
            <person name="Nicolas M.F."/>
            <person name="Pereira M."/>
            <person name="Montes M.A."/>
            <person name="Cantao M.E."/>
            <person name="Vincentz M."/>
            <person name="Rafael M.S."/>
            <person name="Silverman N."/>
            <person name="Stoco P.H."/>
            <person name="Souza R.C."/>
            <person name="Vicentini R."/>
            <person name="Gazzinelli R.T."/>
            <person name="Neves Rde O."/>
            <person name="Silva R."/>
            <person name="Astolfi-Filho S."/>
            <person name="Maciel T.E."/>
            <person name="Urmenyi T.P."/>
            <person name="Tadei W.P."/>
            <person name="Camargo E.P."/>
            <person name="de Vasconcelos A.T."/>
        </authorList>
    </citation>
    <scope>NUCLEOTIDE SEQUENCE</scope>
</reference>
<sequence>MVTMATTTTTTETTTTTFSDCVRSVEEASVGLGLIVLVQAGDPVMWSVEGLGRVGAVDQRLQHHLSITATWTRASTGPMRSVDEMATSHILSAIDPIITGSTNTAVSSGGSLGSMNGASGGGGGGGSGSGDGSNGNGTGGSSTGIMGRSTVDRNLSVTLDDRELWLRFQNLTNEMIVTKNGRYVRERLRRGSPSRFTPSSIDNRRNFIMALFRRMFPVVKVTATGLDPTAMYTVLLEFSQVDSHRWKYVNGEWVAGGKAEAPPPNPVYVHPESPNFGQHWMKEPISFAKVKLTNKTNGNGQIMLNSLHKYEPRVHLVQVVSDARDQRNVHTYPFPETQFIAVTAYQNEEVTSLKIKYNPFAKAFLDAKERPDSVYSRESSTYGWLNFHPSYATAQTPLQPPVDRSYQHAHTVAASRGNRVVPYTTQRSRNTSGSSSPQHGSYLPLSESVSTPVFSSYPSTWQTQTTSSGSYWSNPSPVVGAQHQPSGIVTNPGSPNSSIAPNISPTPSNGSPSYATSSPTYPASNQALPPQHSQYIPVSSAQMDSVYQPSGGSPQQIYTPPSHQIYHPTPTQVSPNHQMYPNVLNAPPPISNIGYSTSWHSAGDYSMYQSSYHYPTAEYIPIGEINTYNHPSDITELTTVGLAPHRHLEPTGSSPLQYHHSHHSHHMSEGSSLVPSSHHPNIASAPQCNENQSPEPGAPRGTVSSSVSSALNAIASSPGAGGSAGQQLSHGSPGRSALNTVGSAWTPLTPPQTTSI</sequence>
<evidence type="ECO:0000256" key="2">
    <source>
        <dbReference type="ARBA" id="ARBA00022473"/>
    </source>
</evidence>
<dbReference type="AlphaFoldDB" id="W5JTN1"/>
<dbReference type="EnsemblMetazoa" id="ADAC000433-RA">
    <property type="protein sequence ID" value="ADAC000433-PA"/>
    <property type="gene ID" value="ADAC000433"/>
</dbReference>
<dbReference type="GO" id="GO:0045893">
    <property type="term" value="P:positive regulation of DNA-templated transcription"/>
    <property type="evidence" value="ECO:0007669"/>
    <property type="project" value="InterPro"/>
</dbReference>
<feature type="region of interest" description="Disordered" evidence="8">
    <location>
        <begin position="465"/>
        <end position="531"/>
    </location>
</feature>
<proteinExistence type="predicted"/>
<dbReference type="PROSITE" id="PS50252">
    <property type="entry name" value="TBOX_3"/>
    <property type="match status" value="1"/>
</dbReference>
<evidence type="ECO:0000313" key="10">
    <source>
        <dbReference type="EMBL" id="ETN67722.1"/>
    </source>
</evidence>
<dbReference type="InterPro" id="IPR001699">
    <property type="entry name" value="TF_T-box"/>
</dbReference>
<dbReference type="GO" id="GO:0001708">
    <property type="term" value="P:cell fate specification"/>
    <property type="evidence" value="ECO:0007669"/>
    <property type="project" value="TreeGrafter"/>
</dbReference>
<keyword evidence="6 7" id="KW-0539">Nucleus</keyword>
<evidence type="ECO:0000256" key="7">
    <source>
        <dbReference type="PROSITE-ProRule" id="PRU00201"/>
    </source>
</evidence>
<dbReference type="InterPro" id="IPR002070">
    <property type="entry name" value="TF_Brachyury"/>
</dbReference>
<evidence type="ECO:0000313" key="11">
    <source>
        <dbReference type="EnsemblMetazoa" id="ADAC000433-PA"/>
    </source>
</evidence>
<evidence type="ECO:0000256" key="6">
    <source>
        <dbReference type="ARBA" id="ARBA00023242"/>
    </source>
</evidence>
<feature type="compositionally biased region" description="Polar residues" evidence="8">
    <location>
        <begin position="423"/>
        <end position="439"/>
    </location>
</feature>
<feature type="compositionally biased region" description="Low complexity" evidence="8">
    <location>
        <begin position="491"/>
        <end position="524"/>
    </location>
</feature>
<dbReference type="InterPro" id="IPR008967">
    <property type="entry name" value="p53-like_TF_DNA-bd_sf"/>
</dbReference>
<dbReference type="Gene3D" id="2.60.40.820">
    <property type="entry name" value="Transcription factor, T-box"/>
    <property type="match status" value="1"/>
</dbReference>
<keyword evidence="4 7" id="KW-0238">DNA-binding</keyword>
<dbReference type="PRINTS" id="PR00938">
    <property type="entry name" value="BRACHYURY"/>
</dbReference>
<reference evidence="11" key="4">
    <citation type="submission" date="2015-06" db="UniProtKB">
        <authorList>
            <consortium name="EnsemblMetazoa"/>
        </authorList>
    </citation>
    <scope>IDENTIFICATION</scope>
</reference>
<dbReference type="InterPro" id="IPR046360">
    <property type="entry name" value="T-box_DNA-bd"/>
</dbReference>
<feature type="compositionally biased region" description="Polar residues" evidence="8">
    <location>
        <begin position="544"/>
        <end position="562"/>
    </location>
</feature>
<dbReference type="VEuPathDB" id="VectorBase:ADAC000433"/>